<dbReference type="InterPro" id="IPR001296">
    <property type="entry name" value="Glyco_trans_1"/>
</dbReference>
<dbReference type="EC" id="2.4.-.-" evidence="3"/>
<dbReference type="PANTHER" id="PTHR45947:SF14">
    <property type="entry name" value="SLL1723 PROTEIN"/>
    <property type="match status" value="1"/>
</dbReference>
<evidence type="ECO:0000313" key="3">
    <source>
        <dbReference type="EMBL" id="ODJ87735.1"/>
    </source>
</evidence>
<dbReference type="OrthoDB" id="4611853at2"/>
<comment type="caution">
    <text evidence="3">The sequence shown here is derived from an EMBL/GenBank/DDBJ whole genome shotgun (WGS) entry which is preliminary data.</text>
</comment>
<organism evidence="3 4">
    <name type="scientific">Candidatus Thiodiazotropha endolucinida</name>
    <dbReference type="NCBI Taxonomy" id="1655433"/>
    <lineage>
        <taxon>Bacteria</taxon>
        <taxon>Pseudomonadati</taxon>
        <taxon>Pseudomonadota</taxon>
        <taxon>Gammaproteobacteria</taxon>
        <taxon>Chromatiales</taxon>
        <taxon>Sedimenticolaceae</taxon>
        <taxon>Candidatus Thiodiazotropha</taxon>
    </lineage>
</organism>
<gene>
    <name evidence="3" type="primary">epsF_4</name>
    <name evidence="3" type="ORF">CODIS_21530</name>
</gene>
<dbReference type="AlphaFoldDB" id="A0A7Z0VLF4"/>
<dbReference type="InterPro" id="IPR050194">
    <property type="entry name" value="Glycosyltransferase_grp1"/>
</dbReference>
<sequence>MTVNNKKIKLCLLHSTLHIGGAEEVTANICKTINKDVFDVTVCYLKEMGTIGNKIVNQGTDVIGLTREIKKSNKTDYFTSLRLRSYLNRKNIDLIHSHDVHSLVDASLCRLTLPSIRFIHTFHFGNYPHREPEMAKFERLFWRVPDMLVAVAEKQKNDVCNFYKIPSERITTVWNGVDVTKIEKNIDIIDEYKKEGKVIIGCVNTLIEQKGMFDLIKVSKILRDKLPNRFVFVVAGDGSLRTQLEEKIKKDNLGSYVKLLGWVDSASAVILPKVDIFFQPSLWEAMSMVLLEAMAAKKAIVTTSVGETPKIICSADQGIVVEPGNIEKMASSLQLLIERVSIREKYGLSAGLRYQDNFTAAKMAARYETLYQKIINK</sequence>
<dbReference type="InterPro" id="IPR028098">
    <property type="entry name" value="Glyco_trans_4-like_N"/>
</dbReference>
<dbReference type="PANTHER" id="PTHR45947">
    <property type="entry name" value="SULFOQUINOVOSYL TRANSFERASE SQD2"/>
    <property type="match status" value="1"/>
</dbReference>
<keyword evidence="4" id="KW-1185">Reference proteome</keyword>
<name>A0A7Z0VLF4_9GAMM</name>
<protein>
    <submittedName>
        <fullName evidence="3">Putative glycosyltransferase EpsF</fullName>
        <ecNumber evidence="3">2.4.-.-</ecNumber>
    </submittedName>
</protein>
<keyword evidence="3" id="KW-0808">Transferase</keyword>
<dbReference type="GO" id="GO:0016757">
    <property type="term" value="F:glycosyltransferase activity"/>
    <property type="evidence" value="ECO:0007669"/>
    <property type="project" value="UniProtKB-KW"/>
</dbReference>
<keyword evidence="3" id="KW-0328">Glycosyltransferase</keyword>
<dbReference type="RefSeq" id="WP_069124745.1">
    <property type="nucleotide sequence ID" value="NZ_MARB01000010.1"/>
</dbReference>
<proteinExistence type="predicted"/>
<dbReference type="Pfam" id="PF00534">
    <property type="entry name" value="Glycos_transf_1"/>
    <property type="match status" value="1"/>
</dbReference>
<evidence type="ECO:0000313" key="4">
    <source>
        <dbReference type="Proteomes" id="UP000094769"/>
    </source>
</evidence>
<accession>A0A7Z0VLF4</accession>
<dbReference type="CDD" id="cd03801">
    <property type="entry name" value="GT4_PimA-like"/>
    <property type="match status" value="1"/>
</dbReference>
<dbReference type="Pfam" id="PF13439">
    <property type="entry name" value="Glyco_transf_4"/>
    <property type="match status" value="1"/>
</dbReference>
<dbReference type="SUPFAM" id="SSF53756">
    <property type="entry name" value="UDP-Glycosyltransferase/glycogen phosphorylase"/>
    <property type="match status" value="1"/>
</dbReference>
<reference evidence="3 4" key="1">
    <citation type="submission" date="2016-06" db="EMBL/GenBank/DDBJ databases">
        <title>Genome sequence of endosymbiont of Candidatus Endolucinida thiodiazotropha.</title>
        <authorList>
            <person name="Poehlein A."/>
            <person name="Koenig S."/>
            <person name="Heiden S.E."/>
            <person name="Thuermer A."/>
            <person name="Voget S."/>
            <person name="Daniel R."/>
            <person name="Markert S."/>
            <person name="Gros O."/>
            <person name="Schweder T."/>
        </authorList>
    </citation>
    <scope>NUCLEOTIDE SEQUENCE [LARGE SCALE GENOMIC DNA]</scope>
    <source>
        <strain evidence="3 4">COS</strain>
    </source>
</reference>
<feature type="domain" description="Glycosyltransferase subfamily 4-like N-terminal" evidence="2">
    <location>
        <begin position="19"/>
        <end position="180"/>
    </location>
</feature>
<dbReference type="EMBL" id="MARB01000010">
    <property type="protein sequence ID" value="ODJ87735.1"/>
    <property type="molecule type" value="Genomic_DNA"/>
</dbReference>
<evidence type="ECO:0000259" key="1">
    <source>
        <dbReference type="Pfam" id="PF00534"/>
    </source>
</evidence>
<feature type="domain" description="Glycosyl transferase family 1" evidence="1">
    <location>
        <begin position="192"/>
        <end position="346"/>
    </location>
</feature>
<evidence type="ECO:0000259" key="2">
    <source>
        <dbReference type="Pfam" id="PF13439"/>
    </source>
</evidence>
<dbReference type="Proteomes" id="UP000094769">
    <property type="component" value="Unassembled WGS sequence"/>
</dbReference>
<dbReference type="Gene3D" id="3.40.50.2000">
    <property type="entry name" value="Glycogen Phosphorylase B"/>
    <property type="match status" value="2"/>
</dbReference>